<accession>A0A9Q1XZ23</accession>
<sequence length="64" mass="7359">MKHINDRSLDTLPDLPACLIVINADYRPQFAWYDIETEQYYSEADGTVIVNVRAAMPWAALHVH</sequence>
<evidence type="ECO:0000313" key="3">
    <source>
        <dbReference type="Proteomes" id="UP000237632"/>
    </source>
</evidence>
<dbReference type="AlphaFoldDB" id="A0A9Q1XZ23"/>
<dbReference type="EMBL" id="PVHK01000097">
    <property type="protein sequence ID" value="PRH41749.1"/>
    <property type="molecule type" value="Genomic_DNA"/>
</dbReference>
<reference evidence="2 3" key="1">
    <citation type="submission" date="2018-03" db="EMBL/GenBank/DDBJ databases">
        <authorList>
            <person name="Nguyen K."/>
            <person name="Fouts D."/>
            <person name="Sutton G."/>
        </authorList>
    </citation>
    <scope>NUCLEOTIDE SEQUENCE [LARGE SCALE GENOMIC DNA]</scope>
    <source>
        <strain evidence="2 3">AU3578</strain>
    </source>
</reference>
<dbReference type="Proteomes" id="UP001171620">
    <property type="component" value="Unassembled WGS sequence"/>
</dbReference>
<reference evidence="1" key="2">
    <citation type="submission" date="2023-07" db="EMBL/GenBank/DDBJ databases">
        <title>A collection of bacterial strains from the Burkholderia cepacia Research Laboratory and Repository.</title>
        <authorList>
            <person name="Lipuma J."/>
            <person name="Spilker T."/>
            <person name="Caverly L."/>
        </authorList>
    </citation>
    <scope>NUCLEOTIDE SEQUENCE</scope>
    <source>
        <strain evidence="1">AU44268</strain>
    </source>
</reference>
<evidence type="ECO:0000313" key="1">
    <source>
        <dbReference type="EMBL" id="MDN7799147.1"/>
    </source>
</evidence>
<dbReference type="RefSeq" id="WP_043292937.1">
    <property type="nucleotide sequence ID" value="NZ_CADFEW010000021.1"/>
</dbReference>
<comment type="caution">
    <text evidence="2">The sequence shown here is derived from an EMBL/GenBank/DDBJ whole genome shotgun (WGS) entry which is preliminary data.</text>
</comment>
<gene>
    <name evidence="2" type="ORF">C6T65_13785</name>
    <name evidence="1" type="ORF">QZM33_29830</name>
</gene>
<protein>
    <submittedName>
        <fullName evidence="2">Uncharacterized protein</fullName>
    </submittedName>
</protein>
<name>A0A9Q1XZ23_BURVI</name>
<organism evidence="2 3">
    <name type="scientific">Burkholderia vietnamiensis</name>
    <dbReference type="NCBI Taxonomy" id="60552"/>
    <lineage>
        <taxon>Bacteria</taxon>
        <taxon>Pseudomonadati</taxon>
        <taxon>Pseudomonadota</taxon>
        <taxon>Betaproteobacteria</taxon>
        <taxon>Burkholderiales</taxon>
        <taxon>Burkholderiaceae</taxon>
        <taxon>Burkholderia</taxon>
        <taxon>Burkholderia cepacia complex</taxon>
    </lineage>
</organism>
<dbReference type="EMBL" id="JAUJRV010000041">
    <property type="protein sequence ID" value="MDN7799147.1"/>
    <property type="molecule type" value="Genomic_DNA"/>
</dbReference>
<dbReference type="Proteomes" id="UP000237632">
    <property type="component" value="Unassembled WGS sequence"/>
</dbReference>
<proteinExistence type="predicted"/>
<evidence type="ECO:0000313" key="2">
    <source>
        <dbReference type="EMBL" id="PRH41749.1"/>
    </source>
</evidence>